<dbReference type="AlphaFoldDB" id="A0A4C1VZM2"/>
<proteinExistence type="predicted"/>
<gene>
    <name evidence="1" type="ORF">EVAR_31171_1</name>
</gene>
<comment type="caution">
    <text evidence="1">The sequence shown here is derived from an EMBL/GenBank/DDBJ whole genome shotgun (WGS) entry which is preliminary data.</text>
</comment>
<evidence type="ECO:0000313" key="1">
    <source>
        <dbReference type="EMBL" id="GBP43287.1"/>
    </source>
</evidence>
<keyword evidence="2" id="KW-1185">Reference proteome</keyword>
<dbReference type="Proteomes" id="UP000299102">
    <property type="component" value="Unassembled WGS sequence"/>
</dbReference>
<name>A0A4C1VZM2_EUMVA</name>
<organism evidence="1 2">
    <name type="scientific">Eumeta variegata</name>
    <name type="common">Bagworm moth</name>
    <name type="synonym">Eumeta japonica</name>
    <dbReference type="NCBI Taxonomy" id="151549"/>
    <lineage>
        <taxon>Eukaryota</taxon>
        <taxon>Metazoa</taxon>
        <taxon>Ecdysozoa</taxon>
        <taxon>Arthropoda</taxon>
        <taxon>Hexapoda</taxon>
        <taxon>Insecta</taxon>
        <taxon>Pterygota</taxon>
        <taxon>Neoptera</taxon>
        <taxon>Endopterygota</taxon>
        <taxon>Lepidoptera</taxon>
        <taxon>Glossata</taxon>
        <taxon>Ditrysia</taxon>
        <taxon>Tineoidea</taxon>
        <taxon>Psychidae</taxon>
        <taxon>Oiketicinae</taxon>
        <taxon>Eumeta</taxon>
    </lineage>
</organism>
<evidence type="ECO:0000313" key="2">
    <source>
        <dbReference type="Proteomes" id="UP000299102"/>
    </source>
</evidence>
<protein>
    <submittedName>
        <fullName evidence="1">Uncharacterized protein</fullName>
    </submittedName>
</protein>
<sequence>MLQWNFSSSSTEVECRVYFFVVCVSKPQCPVLNKVRISPKLAVRARSPRAAATCGDTNCPHKSAIICTLKRQQNKTPTSTNDRDFSRSTVTKESVNIAARAAAGPGPAALIFYFRR</sequence>
<dbReference type="EMBL" id="BGZK01000433">
    <property type="protein sequence ID" value="GBP43287.1"/>
    <property type="molecule type" value="Genomic_DNA"/>
</dbReference>
<accession>A0A4C1VZM2</accession>
<reference evidence="1 2" key="1">
    <citation type="journal article" date="2019" name="Commun. Biol.">
        <title>The bagworm genome reveals a unique fibroin gene that provides high tensile strength.</title>
        <authorList>
            <person name="Kono N."/>
            <person name="Nakamura H."/>
            <person name="Ohtoshi R."/>
            <person name="Tomita M."/>
            <person name="Numata K."/>
            <person name="Arakawa K."/>
        </authorList>
    </citation>
    <scope>NUCLEOTIDE SEQUENCE [LARGE SCALE GENOMIC DNA]</scope>
</reference>